<gene>
    <name evidence="2" type="ORF">ERS686654_01541</name>
</gene>
<sequence>MNIKNAATPIYDPSIRADRALYDKRELTLLNPPNDFGLLTQMKQYHSDGATKGAYRSSLDSNFLISGLIQNTTGIFKGSVTDFNAKINWKNTANNALIDFNLALGKDFKNSTFNKSELENIGLNLENMPNLGDNLDKKDAFNIFLYQNIDKYIDVDYAIKDTLNPGNYKKGDEAQEKQIKDFVKFQLMSHWKDSPDSMEFIKNLTKDMDLNGVKLEENKTNNSQTKAQNEPQADEKRTPIKGKSSNSSTYSSKRQIYSDAFKRFANLQNLDNTSITTLLNSIDKSNIKV</sequence>
<protein>
    <submittedName>
        <fullName evidence="2">Uncharacterized protein</fullName>
    </submittedName>
</protein>
<organism evidence="2 3">
    <name type="scientific">Campylobacter hyointestinalis subsp. hyointestinalis</name>
    <dbReference type="NCBI Taxonomy" id="91352"/>
    <lineage>
        <taxon>Bacteria</taxon>
        <taxon>Pseudomonadati</taxon>
        <taxon>Campylobacterota</taxon>
        <taxon>Epsilonproteobacteria</taxon>
        <taxon>Campylobacterales</taxon>
        <taxon>Campylobacteraceae</taxon>
        <taxon>Campylobacter</taxon>
    </lineage>
</organism>
<evidence type="ECO:0000313" key="3">
    <source>
        <dbReference type="Proteomes" id="UP000052237"/>
    </source>
</evidence>
<accession>A0A0S4SDS6</accession>
<dbReference type="Proteomes" id="UP000052237">
    <property type="component" value="Unassembled WGS sequence"/>
</dbReference>
<dbReference type="RefSeq" id="WP_059435268.1">
    <property type="nucleotide sequence ID" value="NZ_FAVB01000003.1"/>
</dbReference>
<evidence type="ECO:0000256" key="1">
    <source>
        <dbReference type="SAM" id="MobiDB-lite"/>
    </source>
</evidence>
<proteinExistence type="predicted"/>
<comment type="caution">
    <text evidence="2">The sequence shown here is derived from an EMBL/GenBank/DDBJ whole genome shotgun (WGS) entry which is preliminary data.</text>
</comment>
<reference evidence="2 3" key="1">
    <citation type="submission" date="2015-11" db="EMBL/GenBank/DDBJ databases">
        <authorList>
            <consortium name="Pathogen Informatics"/>
        </authorList>
    </citation>
    <scope>NUCLEOTIDE SEQUENCE [LARGE SCALE GENOMIC DNA]</scope>
    <source>
        <strain evidence="2 3">006A-0059</strain>
    </source>
</reference>
<feature type="region of interest" description="Disordered" evidence="1">
    <location>
        <begin position="215"/>
        <end position="252"/>
    </location>
</feature>
<evidence type="ECO:0000313" key="2">
    <source>
        <dbReference type="EMBL" id="CUU84530.1"/>
    </source>
</evidence>
<name>A0A0S4SDS6_CAMHY</name>
<dbReference type="AlphaFoldDB" id="A0A0S4SDS6"/>
<feature type="compositionally biased region" description="Polar residues" evidence="1">
    <location>
        <begin position="220"/>
        <end position="231"/>
    </location>
</feature>
<keyword evidence="3" id="KW-1185">Reference proteome</keyword>
<dbReference type="EMBL" id="FAVB01000003">
    <property type="protein sequence ID" value="CUU84530.1"/>
    <property type="molecule type" value="Genomic_DNA"/>
</dbReference>